<evidence type="ECO:0000313" key="4">
    <source>
        <dbReference type="EMBL" id="KAG2964230.1"/>
    </source>
</evidence>
<dbReference type="EMBL" id="RCMK01001257">
    <property type="protein sequence ID" value="KAG2898356.1"/>
    <property type="molecule type" value="Genomic_DNA"/>
</dbReference>
<organism evidence="2 5">
    <name type="scientific">Phytophthora cactorum</name>
    <dbReference type="NCBI Taxonomy" id="29920"/>
    <lineage>
        <taxon>Eukaryota</taxon>
        <taxon>Sar</taxon>
        <taxon>Stramenopiles</taxon>
        <taxon>Oomycota</taxon>
        <taxon>Peronosporomycetes</taxon>
        <taxon>Peronosporales</taxon>
        <taxon>Peronosporaceae</taxon>
        <taxon>Phytophthora</taxon>
    </lineage>
</organism>
<dbReference type="EMBL" id="RCMI01001268">
    <property type="protein sequence ID" value="KAG2887467.1"/>
    <property type="molecule type" value="Genomic_DNA"/>
</dbReference>
<name>A0A8T1ATZ1_9STRA</name>
<evidence type="ECO:0000313" key="2">
    <source>
        <dbReference type="EMBL" id="KAG2887467.1"/>
    </source>
</evidence>
<dbReference type="AlphaFoldDB" id="A0A8T1ATZ1"/>
<comment type="caution">
    <text evidence="2">The sequence shown here is derived from an EMBL/GenBank/DDBJ whole genome shotgun (WGS) entry which is preliminary data.</text>
</comment>
<dbReference type="Proteomes" id="UP000774804">
    <property type="component" value="Unassembled WGS sequence"/>
</dbReference>
<evidence type="ECO:0000313" key="5">
    <source>
        <dbReference type="Proteomes" id="UP000774804"/>
    </source>
</evidence>
<dbReference type="EMBL" id="RCML01001235">
    <property type="protein sequence ID" value="KAG2964230.1"/>
    <property type="molecule type" value="Genomic_DNA"/>
</dbReference>
<accession>A0A8T1ATZ1</accession>
<dbReference type="Proteomes" id="UP000697107">
    <property type="component" value="Unassembled WGS sequence"/>
</dbReference>
<evidence type="ECO:0000313" key="3">
    <source>
        <dbReference type="EMBL" id="KAG2898356.1"/>
    </source>
</evidence>
<reference evidence="2" key="1">
    <citation type="submission" date="2018-10" db="EMBL/GenBank/DDBJ databases">
        <title>Effector identification in a new, highly contiguous assembly of the strawberry crown rot pathogen Phytophthora cactorum.</title>
        <authorList>
            <person name="Armitage A.D."/>
            <person name="Nellist C.F."/>
            <person name="Bates H."/>
            <person name="Vickerstaff R.J."/>
            <person name="Harrison R.J."/>
        </authorList>
    </citation>
    <scope>NUCLEOTIDE SEQUENCE</scope>
    <source>
        <strain evidence="1">15-7</strain>
        <strain evidence="2">4032</strain>
        <strain evidence="3">4040</strain>
        <strain evidence="4">P415</strain>
    </source>
</reference>
<dbReference type="EMBL" id="RCMG01001017">
    <property type="protein sequence ID" value="KAG2838972.1"/>
    <property type="molecule type" value="Genomic_DNA"/>
</dbReference>
<dbReference type="Proteomes" id="UP000736787">
    <property type="component" value="Unassembled WGS sequence"/>
</dbReference>
<gene>
    <name evidence="1" type="ORF">PC113_g19565</name>
    <name evidence="2" type="ORF">PC115_g20335</name>
    <name evidence="3" type="ORF">PC117_g22564</name>
    <name evidence="4" type="ORF">PC118_g20450</name>
</gene>
<proteinExistence type="predicted"/>
<evidence type="ECO:0000313" key="1">
    <source>
        <dbReference type="EMBL" id="KAG2838972.1"/>
    </source>
</evidence>
<protein>
    <submittedName>
        <fullName evidence="2">Uncharacterized protein</fullName>
    </submittedName>
</protein>
<sequence length="153" mass="17249">MDADDVEKYNCENEKNPFGAEESAQVRAVLGSLGNLEETTNLLQRDQNPMFESVGKFANRTEHRQHESLNKMKANQELLQQVISQLQQFAQQNESRESTQVAIITQLQSEVATLRDRVQVLTTMGPHFGGIGHLPSLCQVRRRIGEGMGRARN</sequence>
<dbReference type="Proteomes" id="UP000735874">
    <property type="component" value="Unassembled WGS sequence"/>
</dbReference>